<dbReference type="InterPro" id="IPR023296">
    <property type="entry name" value="Glyco_hydro_beta-prop_sf"/>
</dbReference>
<evidence type="ECO:0000256" key="4">
    <source>
        <dbReference type="RuleBase" id="RU362110"/>
    </source>
</evidence>
<dbReference type="GO" id="GO:0004575">
    <property type="term" value="F:sucrose alpha-glucosidase activity"/>
    <property type="evidence" value="ECO:0007669"/>
    <property type="project" value="TreeGrafter"/>
</dbReference>
<dbReference type="SMART" id="SM00640">
    <property type="entry name" value="Glyco_32"/>
    <property type="match status" value="1"/>
</dbReference>
<keyword evidence="5" id="KW-1133">Transmembrane helix</keyword>
<evidence type="ECO:0000313" key="8">
    <source>
        <dbReference type="EMBL" id="RWS22211.1"/>
    </source>
</evidence>
<dbReference type="PANTHER" id="PTHR42800">
    <property type="entry name" value="EXOINULINASE INUD (AFU_ORTHOLOGUE AFUA_5G00480)"/>
    <property type="match status" value="1"/>
</dbReference>
<keyword evidence="9" id="KW-1185">Reference proteome</keyword>
<dbReference type="SUPFAM" id="SSF49899">
    <property type="entry name" value="Concanavalin A-like lectins/glucanases"/>
    <property type="match status" value="1"/>
</dbReference>
<dbReference type="PANTHER" id="PTHR42800:SF1">
    <property type="entry name" value="EXOINULINASE INUD (AFU_ORTHOLOGUE AFUA_5G00480)"/>
    <property type="match status" value="1"/>
</dbReference>
<dbReference type="InterPro" id="IPR013320">
    <property type="entry name" value="ConA-like_dom_sf"/>
</dbReference>
<dbReference type="STRING" id="299467.A0A443S411"/>
<dbReference type="InterPro" id="IPR013189">
    <property type="entry name" value="Glyco_hydro_32_C"/>
</dbReference>
<evidence type="ECO:0000256" key="2">
    <source>
        <dbReference type="ARBA" id="ARBA00022801"/>
    </source>
</evidence>
<dbReference type="CDD" id="cd18622">
    <property type="entry name" value="GH32_Inu-like"/>
    <property type="match status" value="1"/>
</dbReference>
<dbReference type="Pfam" id="PF08244">
    <property type="entry name" value="Glyco_hydro_32C"/>
    <property type="match status" value="1"/>
</dbReference>
<reference evidence="8 9" key="1">
    <citation type="journal article" date="2018" name="Gigascience">
        <title>Genomes of trombidid mites reveal novel predicted allergens and laterally-transferred genes associated with secondary metabolism.</title>
        <authorList>
            <person name="Dong X."/>
            <person name="Chaisiri K."/>
            <person name="Xia D."/>
            <person name="Armstrong S.D."/>
            <person name="Fang Y."/>
            <person name="Donnelly M.J."/>
            <person name="Kadowaki T."/>
            <person name="McGarry J.W."/>
            <person name="Darby A.C."/>
            <person name="Makepeace B.L."/>
        </authorList>
    </citation>
    <scope>NUCLEOTIDE SEQUENCE [LARGE SCALE GENOMIC DNA]</scope>
    <source>
        <strain evidence="8">UoL-UT</strain>
    </source>
</reference>
<feature type="domain" description="Glycosyl hydrolase family 32 N-terminal" evidence="6">
    <location>
        <begin position="56"/>
        <end position="356"/>
    </location>
</feature>
<sequence length="543" mass="62317">MQQNSSSSCKKIAIIFACVFFCLLLLVLLAFLGIYLLNKNDQSVGIYSEEYRPQFHFSQPSHWMNDPNGLVYYEGIYHLFYQHNPNGTMWGPMHWGHATSEDLLHWKHQPIALYPDEFGTIFSGCALVDSRNVTGLQTSEKKALIAVYTQHFENATVRQLQQQSLAYSNDGGFTWKPYINNPIIKNPGIIDFRDPKIIEYKDYYVMSLAAGNKIIFYNSSNLIDWQKLSEFGESEGAHGGVWECPDLIKMHHNGTEYWVLLVSTNPGGPNAGSSTQYFIGHFDGVNFVNQNPINTTLWLDYGPDSYAGITWFGTKAEEHLLIAWMNNWNYANFLPTETWRGQMTVVRSLQLREVNESIFLTSYPIKEFEKLRHAEHPEAIKQAQDIKVKAGQTIHFEIHEKANEYLFDVHLLFDLKNIGNNDKIEACFTNRIKEKICVQYLKKENVYLVDRSKSGNTTFHKSFNTLSKAPRIEQLNLMHLRLLLDVSSLEMFADNGLTVLTSLYFSSLPFTSLNVQLISQSETSNLIINSLNVYNVKSIWKSD</sequence>
<dbReference type="Gene3D" id="2.115.10.20">
    <property type="entry name" value="Glycosyl hydrolase domain, family 43"/>
    <property type="match status" value="1"/>
</dbReference>
<dbReference type="GO" id="GO:0005737">
    <property type="term" value="C:cytoplasm"/>
    <property type="evidence" value="ECO:0007669"/>
    <property type="project" value="TreeGrafter"/>
</dbReference>
<keyword evidence="2 4" id="KW-0378">Hydrolase</keyword>
<dbReference type="AlphaFoldDB" id="A0A443S411"/>
<comment type="similarity">
    <text evidence="1 4">Belongs to the glycosyl hydrolase 32 family.</text>
</comment>
<dbReference type="Gene3D" id="2.60.120.560">
    <property type="entry name" value="Exo-inulinase, domain 1"/>
    <property type="match status" value="1"/>
</dbReference>
<evidence type="ECO:0000256" key="1">
    <source>
        <dbReference type="ARBA" id="ARBA00009902"/>
    </source>
</evidence>
<dbReference type="EMBL" id="NCKV01009462">
    <property type="protein sequence ID" value="RWS22211.1"/>
    <property type="molecule type" value="Genomic_DNA"/>
</dbReference>
<evidence type="ECO:0000259" key="6">
    <source>
        <dbReference type="Pfam" id="PF00251"/>
    </source>
</evidence>
<dbReference type="SUPFAM" id="SSF75005">
    <property type="entry name" value="Arabinanase/levansucrase/invertase"/>
    <property type="match status" value="1"/>
</dbReference>
<keyword evidence="3 4" id="KW-0326">Glycosidase</keyword>
<keyword evidence="5" id="KW-0472">Membrane</keyword>
<accession>A0A443S411</accession>
<dbReference type="InterPro" id="IPR001362">
    <property type="entry name" value="Glyco_hydro_32"/>
</dbReference>
<evidence type="ECO:0000256" key="5">
    <source>
        <dbReference type="SAM" id="Phobius"/>
    </source>
</evidence>
<dbReference type="VEuPathDB" id="VectorBase:LDEU009829"/>
<evidence type="ECO:0000256" key="3">
    <source>
        <dbReference type="ARBA" id="ARBA00023295"/>
    </source>
</evidence>
<evidence type="ECO:0000259" key="7">
    <source>
        <dbReference type="Pfam" id="PF08244"/>
    </source>
</evidence>
<feature type="transmembrane region" description="Helical" evidence="5">
    <location>
        <begin position="12"/>
        <end position="37"/>
    </location>
</feature>
<dbReference type="GO" id="GO:0005987">
    <property type="term" value="P:sucrose catabolic process"/>
    <property type="evidence" value="ECO:0007669"/>
    <property type="project" value="TreeGrafter"/>
</dbReference>
<evidence type="ECO:0000313" key="9">
    <source>
        <dbReference type="Proteomes" id="UP000288716"/>
    </source>
</evidence>
<gene>
    <name evidence="8" type="ORF">B4U80_08228</name>
</gene>
<comment type="caution">
    <text evidence="8">The sequence shown here is derived from an EMBL/GenBank/DDBJ whole genome shotgun (WGS) entry which is preliminary data.</text>
</comment>
<dbReference type="Proteomes" id="UP000288716">
    <property type="component" value="Unassembled WGS sequence"/>
</dbReference>
<feature type="domain" description="Glycosyl hydrolase family 32 C-terminal" evidence="7">
    <location>
        <begin position="393"/>
        <end position="534"/>
    </location>
</feature>
<keyword evidence="5" id="KW-0812">Transmembrane</keyword>
<dbReference type="InterPro" id="IPR013148">
    <property type="entry name" value="Glyco_hydro_32_N"/>
</dbReference>
<proteinExistence type="inferred from homology"/>
<dbReference type="OrthoDB" id="202537at2759"/>
<organism evidence="8 9">
    <name type="scientific">Leptotrombidium deliense</name>
    <dbReference type="NCBI Taxonomy" id="299467"/>
    <lineage>
        <taxon>Eukaryota</taxon>
        <taxon>Metazoa</taxon>
        <taxon>Ecdysozoa</taxon>
        <taxon>Arthropoda</taxon>
        <taxon>Chelicerata</taxon>
        <taxon>Arachnida</taxon>
        <taxon>Acari</taxon>
        <taxon>Acariformes</taxon>
        <taxon>Trombidiformes</taxon>
        <taxon>Prostigmata</taxon>
        <taxon>Anystina</taxon>
        <taxon>Parasitengona</taxon>
        <taxon>Trombiculoidea</taxon>
        <taxon>Trombiculidae</taxon>
        <taxon>Leptotrombidium</taxon>
    </lineage>
</organism>
<dbReference type="Pfam" id="PF00251">
    <property type="entry name" value="Glyco_hydro_32N"/>
    <property type="match status" value="1"/>
</dbReference>
<name>A0A443S411_9ACAR</name>
<protein>
    <submittedName>
        <fullName evidence="8">Glycosyl hydrolase family 32-like protein</fullName>
    </submittedName>
</protein>